<dbReference type="InterPro" id="IPR050526">
    <property type="entry name" value="Rubredoxin_ET"/>
</dbReference>
<dbReference type="PROSITE" id="PS00202">
    <property type="entry name" value="RUBREDOXIN"/>
    <property type="match status" value="1"/>
</dbReference>
<comment type="caution">
    <text evidence="8">The sequence shown here is derived from an EMBL/GenBank/DDBJ whole genome shotgun (WGS) entry which is preliminary data.</text>
</comment>
<organism evidence="8 9">
    <name type="scientific">Nocardia aurantiaca</name>
    <dbReference type="NCBI Taxonomy" id="2675850"/>
    <lineage>
        <taxon>Bacteria</taxon>
        <taxon>Bacillati</taxon>
        <taxon>Actinomycetota</taxon>
        <taxon>Actinomycetes</taxon>
        <taxon>Mycobacteriales</taxon>
        <taxon>Nocardiaceae</taxon>
        <taxon>Nocardia</taxon>
    </lineage>
</organism>
<dbReference type="AlphaFoldDB" id="A0A6I3LA81"/>
<evidence type="ECO:0000256" key="3">
    <source>
        <dbReference type="ARBA" id="ARBA00022723"/>
    </source>
</evidence>
<dbReference type="InterPro" id="IPR024934">
    <property type="entry name" value="Rubredoxin-like_dom"/>
</dbReference>
<dbReference type="InterPro" id="IPR024935">
    <property type="entry name" value="Rubredoxin_dom"/>
</dbReference>
<evidence type="ECO:0000256" key="6">
    <source>
        <dbReference type="RuleBase" id="RU003820"/>
    </source>
</evidence>
<dbReference type="GO" id="GO:0043448">
    <property type="term" value="P:alkane catabolic process"/>
    <property type="evidence" value="ECO:0007669"/>
    <property type="project" value="TreeGrafter"/>
</dbReference>
<evidence type="ECO:0000313" key="8">
    <source>
        <dbReference type="EMBL" id="MTE16749.1"/>
    </source>
</evidence>
<dbReference type="InterPro" id="IPR018527">
    <property type="entry name" value="Rubredoxin_Fe_BS"/>
</dbReference>
<dbReference type="PROSITE" id="PS50903">
    <property type="entry name" value="RUBREDOXIN_LIKE"/>
    <property type="match status" value="1"/>
</dbReference>
<evidence type="ECO:0000313" key="9">
    <source>
        <dbReference type="Proteomes" id="UP000432464"/>
    </source>
</evidence>
<dbReference type="Gene3D" id="2.20.28.10">
    <property type="match status" value="1"/>
</dbReference>
<evidence type="ECO:0000256" key="2">
    <source>
        <dbReference type="ARBA" id="ARBA00022448"/>
    </source>
</evidence>
<evidence type="ECO:0000256" key="1">
    <source>
        <dbReference type="ARBA" id="ARBA00002792"/>
    </source>
</evidence>
<dbReference type="PANTHER" id="PTHR47627">
    <property type="entry name" value="RUBREDOXIN"/>
    <property type="match status" value="1"/>
</dbReference>
<keyword evidence="5 6" id="KW-0408">Iron</keyword>
<feature type="domain" description="Rubredoxin-like" evidence="7">
    <location>
        <begin position="4"/>
        <end position="55"/>
    </location>
</feature>
<keyword evidence="2" id="KW-0813">Transport</keyword>
<dbReference type="GO" id="GO:0005506">
    <property type="term" value="F:iron ion binding"/>
    <property type="evidence" value="ECO:0007669"/>
    <property type="project" value="UniProtKB-UniRule"/>
</dbReference>
<dbReference type="RefSeq" id="WP_154791171.1">
    <property type="nucleotide sequence ID" value="NZ_WMBB01000016.1"/>
</dbReference>
<dbReference type="FunFam" id="2.20.28.10:FF:000001">
    <property type="entry name" value="Rubredoxin"/>
    <property type="match status" value="1"/>
</dbReference>
<evidence type="ECO:0000256" key="5">
    <source>
        <dbReference type="ARBA" id="ARBA00023004"/>
    </source>
</evidence>
<proteinExistence type="inferred from homology"/>
<comment type="similarity">
    <text evidence="6">Belongs to the rubredoxin family.</text>
</comment>
<evidence type="ECO:0000259" key="7">
    <source>
        <dbReference type="PROSITE" id="PS50903"/>
    </source>
</evidence>
<sequence>MNDYKVYVCTQCGFEYDEAKGWPDEDIAAGTRWDDIPDDWCCPDCGVAKADFDMVEIERA</sequence>
<keyword evidence="3 6" id="KW-0479">Metal-binding</keyword>
<dbReference type="SUPFAM" id="SSF57802">
    <property type="entry name" value="Rubredoxin-like"/>
    <property type="match status" value="1"/>
</dbReference>
<keyword evidence="9" id="KW-1185">Reference proteome</keyword>
<accession>A0A6I3LA81</accession>
<protein>
    <recommendedName>
        <fullName evidence="6">Rubredoxin</fullName>
    </recommendedName>
</protein>
<comment type="function">
    <text evidence="1">Involved in the hydrocarbon hydroxylating system, which transfers electrons from NADH to rubredoxin reductase and then through rubredoxin to alkane 1 monooxygenase.</text>
</comment>
<gene>
    <name evidence="8" type="ORF">GLP40_28835</name>
</gene>
<dbReference type="PRINTS" id="PR00163">
    <property type="entry name" value="RUBREDOXIN"/>
</dbReference>
<evidence type="ECO:0000256" key="4">
    <source>
        <dbReference type="ARBA" id="ARBA00022982"/>
    </source>
</evidence>
<dbReference type="CDD" id="cd00730">
    <property type="entry name" value="rubredoxin"/>
    <property type="match status" value="1"/>
</dbReference>
<dbReference type="EMBL" id="WMBB01000016">
    <property type="protein sequence ID" value="MTE16749.1"/>
    <property type="molecule type" value="Genomic_DNA"/>
</dbReference>
<dbReference type="PANTHER" id="PTHR47627:SF1">
    <property type="entry name" value="RUBREDOXIN-1-RELATED"/>
    <property type="match status" value="1"/>
</dbReference>
<reference evidence="8 9" key="1">
    <citation type="submission" date="2019-11" db="EMBL/GenBank/DDBJ databases">
        <title>Nocardia sp. nov. CT2-14 isolated from soil.</title>
        <authorList>
            <person name="Kanchanasin P."/>
            <person name="Tanasupawat S."/>
            <person name="Yuki M."/>
            <person name="Kudo T."/>
        </authorList>
    </citation>
    <scope>NUCLEOTIDE SEQUENCE [LARGE SCALE GENOMIC DNA]</scope>
    <source>
        <strain evidence="8 9">CT2-14</strain>
    </source>
</reference>
<name>A0A6I3LA81_9NOCA</name>
<dbReference type="GO" id="GO:0009055">
    <property type="term" value="F:electron transfer activity"/>
    <property type="evidence" value="ECO:0007669"/>
    <property type="project" value="TreeGrafter"/>
</dbReference>
<dbReference type="Proteomes" id="UP000432464">
    <property type="component" value="Unassembled WGS sequence"/>
</dbReference>
<keyword evidence="4 6" id="KW-0249">Electron transport</keyword>
<comment type="cofactor">
    <cofactor evidence="6">
        <name>Fe(3+)</name>
        <dbReference type="ChEBI" id="CHEBI:29034"/>
    </cofactor>
</comment>
<dbReference type="Pfam" id="PF00301">
    <property type="entry name" value="Rubredoxin"/>
    <property type="match status" value="1"/>
</dbReference>